<evidence type="ECO:0000256" key="3">
    <source>
        <dbReference type="ARBA" id="ARBA00023125"/>
    </source>
</evidence>
<evidence type="ECO:0000256" key="6">
    <source>
        <dbReference type="SAM" id="MobiDB-lite"/>
    </source>
</evidence>
<keyword evidence="3 8" id="KW-0238">DNA-binding</keyword>
<keyword evidence="2" id="KW-0805">Transcription regulation</keyword>
<dbReference type="PANTHER" id="PTHR13044">
    <property type="entry name" value="ACTIVATING TRANSCRIPTION FACTOR ATF 4/5"/>
    <property type="match status" value="1"/>
</dbReference>
<dbReference type="Proteomes" id="UP001212411">
    <property type="component" value="Chromosome 2"/>
</dbReference>
<dbReference type="GeneID" id="80876409"/>
<evidence type="ECO:0000313" key="8">
    <source>
        <dbReference type="EMBL" id="WBW74096.1"/>
    </source>
</evidence>
<evidence type="ECO:0000256" key="5">
    <source>
        <dbReference type="ARBA" id="ARBA00023242"/>
    </source>
</evidence>
<feature type="region of interest" description="Disordered" evidence="6">
    <location>
        <begin position="63"/>
        <end position="96"/>
    </location>
</feature>
<dbReference type="Gene3D" id="1.20.5.170">
    <property type="match status" value="1"/>
</dbReference>
<dbReference type="GO" id="GO:0001228">
    <property type="term" value="F:DNA-binding transcription activator activity, RNA polymerase II-specific"/>
    <property type="evidence" value="ECO:0007669"/>
    <property type="project" value="TreeGrafter"/>
</dbReference>
<dbReference type="PROSITE" id="PS50217">
    <property type="entry name" value="BZIP"/>
    <property type="match status" value="1"/>
</dbReference>
<evidence type="ECO:0000256" key="1">
    <source>
        <dbReference type="ARBA" id="ARBA00004123"/>
    </source>
</evidence>
<dbReference type="AlphaFoldDB" id="A0AAE9WD06"/>
<protein>
    <submittedName>
        <fullName evidence="8">DNA-binding transcription factor Zip1</fullName>
    </submittedName>
</protein>
<dbReference type="KEGG" id="som:SOMG_02929"/>
<evidence type="ECO:0000259" key="7">
    <source>
        <dbReference type="PROSITE" id="PS50217"/>
    </source>
</evidence>
<keyword evidence="4" id="KW-0804">Transcription</keyword>
<dbReference type="EMBL" id="CP115612">
    <property type="protein sequence ID" value="WBW74096.1"/>
    <property type="molecule type" value="Genomic_DNA"/>
</dbReference>
<dbReference type="SMART" id="SM00338">
    <property type="entry name" value="BRLZ"/>
    <property type="match status" value="1"/>
</dbReference>
<keyword evidence="9" id="KW-1185">Reference proteome</keyword>
<dbReference type="RefSeq" id="XP_056038339.1">
    <property type="nucleotide sequence ID" value="XM_056181720.1"/>
</dbReference>
<feature type="domain" description="BZIP" evidence="7">
    <location>
        <begin position="254"/>
        <end position="317"/>
    </location>
</feature>
<dbReference type="PANTHER" id="PTHR13044:SF14">
    <property type="entry name" value="CRYPTOCEPHAL, ISOFORM A"/>
    <property type="match status" value="1"/>
</dbReference>
<feature type="region of interest" description="Disordered" evidence="6">
    <location>
        <begin position="230"/>
        <end position="269"/>
    </location>
</feature>
<proteinExistence type="predicted"/>
<dbReference type="CDD" id="cd14705">
    <property type="entry name" value="bZIP_Zip1"/>
    <property type="match status" value="1"/>
</dbReference>
<name>A0AAE9WD06_9SCHI</name>
<evidence type="ECO:0000256" key="4">
    <source>
        <dbReference type="ARBA" id="ARBA00023163"/>
    </source>
</evidence>
<evidence type="ECO:0000256" key="2">
    <source>
        <dbReference type="ARBA" id="ARBA00023015"/>
    </source>
</evidence>
<accession>A0AAE9WD06</accession>
<dbReference type="InterPro" id="IPR046347">
    <property type="entry name" value="bZIP_sf"/>
</dbReference>
<comment type="subcellular location">
    <subcellularLocation>
        <location evidence="1">Nucleus</location>
    </subcellularLocation>
</comment>
<organism evidence="8 9">
    <name type="scientific">Schizosaccharomyces osmophilus</name>
    <dbReference type="NCBI Taxonomy" id="2545709"/>
    <lineage>
        <taxon>Eukaryota</taxon>
        <taxon>Fungi</taxon>
        <taxon>Dikarya</taxon>
        <taxon>Ascomycota</taxon>
        <taxon>Taphrinomycotina</taxon>
        <taxon>Schizosaccharomycetes</taxon>
        <taxon>Schizosaccharomycetales</taxon>
        <taxon>Schizosaccharomycetaceae</taxon>
        <taxon>Schizosaccharomyces</taxon>
    </lineage>
</organism>
<dbReference type="GO" id="GO:0005634">
    <property type="term" value="C:nucleus"/>
    <property type="evidence" value="ECO:0007669"/>
    <property type="project" value="UniProtKB-SubCell"/>
</dbReference>
<dbReference type="GO" id="GO:0000977">
    <property type="term" value="F:RNA polymerase II transcription regulatory region sequence-specific DNA binding"/>
    <property type="evidence" value="ECO:0007669"/>
    <property type="project" value="TreeGrafter"/>
</dbReference>
<evidence type="ECO:0000313" key="9">
    <source>
        <dbReference type="Proteomes" id="UP001212411"/>
    </source>
</evidence>
<dbReference type="PROSITE" id="PS00036">
    <property type="entry name" value="BZIP_BASIC"/>
    <property type="match status" value="1"/>
</dbReference>
<dbReference type="InterPro" id="IPR004827">
    <property type="entry name" value="bZIP"/>
</dbReference>
<reference evidence="8 9" key="1">
    <citation type="journal article" date="2023" name="G3 (Bethesda)">
        <title>A high-quality reference genome for the fission yeast Schizosaccharomyces osmophilus.</title>
        <authorList>
            <person name="Jia G.S."/>
            <person name="Zhang W.C."/>
            <person name="Liang Y."/>
            <person name="Liu X.H."/>
            <person name="Rhind N."/>
            <person name="Pidoux A."/>
            <person name="Brysch-Herzberg M."/>
            <person name="Du L.L."/>
        </authorList>
    </citation>
    <scope>NUCLEOTIDE SEQUENCE [LARGE SCALE GENOMIC DNA]</scope>
    <source>
        <strain evidence="8 9">CBS 15793</strain>
    </source>
</reference>
<dbReference type="FunFam" id="1.20.5.170:FF:000075">
    <property type="entry name" value="BZIP transcription factor (MetR)"/>
    <property type="match status" value="1"/>
</dbReference>
<feature type="compositionally biased region" description="Low complexity" evidence="6">
    <location>
        <begin position="181"/>
        <end position="191"/>
    </location>
</feature>
<keyword evidence="5" id="KW-0539">Nucleus</keyword>
<feature type="compositionally biased region" description="Polar residues" evidence="6">
    <location>
        <begin position="63"/>
        <end position="94"/>
    </location>
</feature>
<feature type="region of interest" description="Disordered" evidence="6">
    <location>
        <begin position="144"/>
        <end position="211"/>
    </location>
</feature>
<dbReference type="Pfam" id="PF07716">
    <property type="entry name" value="bZIP_2"/>
    <property type="match status" value="1"/>
</dbReference>
<sequence length="320" mass="35437">MDFTPNQCINNLNLELDESPHVEEFSNDDLAEQLNMFSNPYFFDFEPVNLFPHNFYRSVPQKVNSNSSTVPPKYKTQPQHAAPSSQFTTSSNVPASAIPKREPLENADVSAKLSQEDNQNPYLTTENLELFKASKVMQMQGKNSPALFPLSNPTAFLESDAPQNQQKVPSHPSVAYKRPSDSSSLDLSSSSAGNEEPAASTSTGKRNSASAQLADLSQFDAITEQASVPSTPIAISAPMNKRPRTDSSDAAIRNAAEEDKRRRNTAASARFRIKKKQKEQQLERTANELSDKVVTLESRIGELEMENNWLKGLIRPATNF</sequence>
<gene>
    <name evidence="8" type="primary">zip1</name>
    <name evidence="8" type="ORF">SOMG_02929</name>
</gene>
<feature type="compositionally biased region" description="Polar residues" evidence="6">
    <location>
        <begin position="199"/>
        <end position="211"/>
    </location>
</feature>
<dbReference type="SUPFAM" id="SSF57959">
    <property type="entry name" value="Leucine zipper domain"/>
    <property type="match status" value="1"/>
</dbReference>